<proteinExistence type="predicted"/>
<evidence type="ECO:0000313" key="4">
    <source>
        <dbReference type="EMBL" id="MFA3842574.1"/>
    </source>
</evidence>
<reference evidence="4 5" key="1">
    <citation type="submission" date="2024-08" db="EMBL/GenBank/DDBJ databases">
        <title>Genome sequence of Streptomyces aureus CACIA-1.46HGO.</title>
        <authorList>
            <person name="Evangelista-Martinez Z."/>
        </authorList>
    </citation>
    <scope>NUCLEOTIDE SEQUENCE [LARGE SCALE GENOMIC DNA]</scope>
    <source>
        <strain evidence="4 5">CACIA-1.46HGO</strain>
    </source>
</reference>
<dbReference type="EMBL" id="JBGOSP010000040">
    <property type="protein sequence ID" value="MFA3842574.1"/>
    <property type="molecule type" value="Genomic_DNA"/>
</dbReference>
<gene>
    <name evidence="4" type="ORF">ACEG43_41505</name>
</gene>
<evidence type="ECO:0000256" key="2">
    <source>
        <dbReference type="SAM" id="Phobius"/>
    </source>
</evidence>
<accession>A0ABV4SVU4</accession>
<keyword evidence="2" id="KW-0812">Transmembrane</keyword>
<feature type="transmembrane region" description="Helical" evidence="2">
    <location>
        <begin position="105"/>
        <end position="126"/>
    </location>
</feature>
<dbReference type="Proteomes" id="UP001571476">
    <property type="component" value="Unassembled WGS sequence"/>
</dbReference>
<organism evidence="4 5">
    <name type="scientific">Streptomyces aureus</name>
    <dbReference type="NCBI Taxonomy" id="193461"/>
    <lineage>
        <taxon>Bacteria</taxon>
        <taxon>Bacillati</taxon>
        <taxon>Actinomycetota</taxon>
        <taxon>Actinomycetes</taxon>
        <taxon>Kitasatosporales</taxon>
        <taxon>Streptomycetaceae</taxon>
        <taxon>Streptomyces</taxon>
    </lineage>
</organism>
<dbReference type="Pfam" id="PF19803">
    <property type="entry name" value="DUF6286"/>
    <property type="match status" value="1"/>
</dbReference>
<dbReference type="InterPro" id="IPR046253">
    <property type="entry name" value="DUF6286"/>
</dbReference>
<feature type="transmembrane region" description="Helical" evidence="2">
    <location>
        <begin position="56"/>
        <end position="74"/>
    </location>
</feature>
<dbReference type="RefSeq" id="WP_372566508.1">
    <property type="nucleotide sequence ID" value="NZ_JBGOSP010000040.1"/>
</dbReference>
<evidence type="ECO:0000313" key="5">
    <source>
        <dbReference type="Proteomes" id="UP001571476"/>
    </source>
</evidence>
<comment type="caution">
    <text evidence="4">The sequence shown here is derived from an EMBL/GenBank/DDBJ whole genome shotgun (WGS) entry which is preliminary data.</text>
</comment>
<keyword evidence="2" id="KW-0472">Membrane</keyword>
<name>A0ABV4SVU4_9ACTN</name>
<protein>
    <submittedName>
        <fullName evidence="4">DUF6286 domain-containing protein</fullName>
    </submittedName>
</protein>
<feature type="region of interest" description="Disordered" evidence="1">
    <location>
        <begin position="1"/>
        <end position="26"/>
    </location>
</feature>
<feature type="compositionally biased region" description="Pro residues" evidence="1">
    <location>
        <begin position="1"/>
        <end position="10"/>
    </location>
</feature>
<evidence type="ECO:0000259" key="3">
    <source>
        <dbReference type="Pfam" id="PF19803"/>
    </source>
</evidence>
<sequence length="225" mass="24184">MTLPSGPAPPAHDEQTPSAKEAAGTGRPVIRAPAVSPLPHDGGGARSPRLWSARRIPAALVALVTLCAAGVLLYDVIAVRAGHRAGAWRIRLADELATRPVDDPWLLIAAAVAVILGLWLLILALTPGLRRLLPLRAPDGCPDMGAWLDRKGAALVLRDAAMRVPGISGARVRVGRRRVTARADVRFRDPATVRDDLTQALQDQCRQLAVAHTPRLTIRLRHHTR</sequence>
<feature type="domain" description="DUF6286" evidence="3">
    <location>
        <begin position="115"/>
        <end position="221"/>
    </location>
</feature>
<keyword evidence="5" id="KW-1185">Reference proteome</keyword>
<keyword evidence="2" id="KW-1133">Transmembrane helix</keyword>
<evidence type="ECO:0000256" key="1">
    <source>
        <dbReference type="SAM" id="MobiDB-lite"/>
    </source>
</evidence>